<sequence length="265" mass="29888">MDAPNSDYYPRASLLGIPPELRLMVYAHVLSPILLPHPHSFYLPPDDFPRAQRGLKIRLLRDGRAGWLPDPNGKKPAVPPAGDELRDFYPSDAFHRPWALARVCRLVAQETAPLLAAIDISTIYFHFHGFSTQDLHAWFEMMGDGRLEKVRVFSIVHGSWACRCNFDFWSPARDRPWADESGQEQPADDTWWSPHAPCAGPDIPAPRWVTAGPFAVPPQIAYHRLRSLRFGGFGQRLEYIEDPSASYPSQAEAARSGLSRDHLIS</sequence>
<evidence type="ECO:0000313" key="1">
    <source>
        <dbReference type="EMBL" id="KAK3689132.1"/>
    </source>
</evidence>
<keyword evidence="2" id="KW-1185">Reference proteome</keyword>
<organism evidence="1 2">
    <name type="scientific">Podospora appendiculata</name>
    <dbReference type="NCBI Taxonomy" id="314037"/>
    <lineage>
        <taxon>Eukaryota</taxon>
        <taxon>Fungi</taxon>
        <taxon>Dikarya</taxon>
        <taxon>Ascomycota</taxon>
        <taxon>Pezizomycotina</taxon>
        <taxon>Sordariomycetes</taxon>
        <taxon>Sordariomycetidae</taxon>
        <taxon>Sordariales</taxon>
        <taxon>Podosporaceae</taxon>
        <taxon>Podospora</taxon>
    </lineage>
</organism>
<proteinExistence type="predicted"/>
<dbReference type="Proteomes" id="UP001270362">
    <property type="component" value="Unassembled WGS sequence"/>
</dbReference>
<evidence type="ECO:0000313" key="2">
    <source>
        <dbReference type="Proteomes" id="UP001270362"/>
    </source>
</evidence>
<gene>
    <name evidence="1" type="ORF">B0T22DRAFT_480355</name>
</gene>
<comment type="caution">
    <text evidence="1">The sequence shown here is derived from an EMBL/GenBank/DDBJ whole genome shotgun (WGS) entry which is preliminary data.</text>
</comment>
<reference evidence="1" key="2">
    <citation type="submission" date="2023-06" db="EMBL/GenBank/DDBJ databases">
        <authorList>
            <consortium name="Lawrence Berkeley National Laboratory"/>
            <person name="Haridas S."/>
            <person name="Hensen N."/>
            <person name="Bonometti L."/>
            <person name="Westerberg I."/>
            <person name="Brannstrom I.O."/>
            <person name="Guillou S."/>
            <person name="Cros-Aarteil S."/>
            <person name="Calhoun S."/>
            <person name="Kuo A."/>
            <person name="Mondo S."/>
            <person name="Pangilinan J."/>
            <person name="Riley R."/>
            <person name="Labutti K."/>
            <person name="Andreopoulos B."/>
            <person name="Lipzen A."/>
            <person name="Chen C."/>
            <person name="Yanf M."/>
            <person name="Daum C."/>
            <person name="Ng V."/>
            <person name="Clum A."/>
            <person name="Steindorff A."/>
            <person name="Ohm R."/>
            <person name="Martin F."/>
            <person name="Silar P."/>
            <person name="Natvig D."/>
            <person name="Lalanne C."/>
            <person name="Gautier V."/>
            <person name="Ament-Velasquez S.L."/>
            <person name="Kruys A."/>
            <person name="Hutchinson M.I."/>
            <person name="Powell A.J."/>
            <person name="Barry K."/>
            <person name="Miller A.N."/>
            <person name="Grigoriev I.V."/>
            <person name="Debuchy R."/>
            <person name="Gladieux P."/>
            <person name="Thoren M.H."/>
            <person name="Johannesson H."/>
        </authorList>
    </citation>
    <scope>NUCLEOTIDE SEQUENCE</scope>
    <source>
        <strain evidence="1">CBS 314.62</strain>
    </source>
</reference>
<accession>A0AAE1CD24</accession>
<protein>
    <submittedName>
        <fullName evidence="1">Uncharacterized protein</fullName>
    </submittedName>
</protein>
<dbReference type="EMBL" id="JAULSO010000002">
    <property type="protein sequence ID" value="KAK3689132.1"/>
    <property type="molecule type" value="Genomic_DNA"/>
</dbReference>
<name>A0AAE1CD24_9PEZI</name>
<reference evidence="1" key="1">
    <citation type="journal article" date="2023" name="Mol. Phylogenet. Evol.">
        <title>Genome-scale phylogeny and comparative genomics of the fungal order Sordariales.</title>
        <authorList>
            <person name="Hensen N."/>
            <person name="Bonometti L."/>
            <person name="Westerberg I."/>
            <person name="Brannstrom I.O."/>
            <person name="Guillou S."/>
            <person name="Cros-Aarteil S."/>
            <person name="Calhoun S."/>
            <person name="Haridas S."/>
            <person name="Kuo A."/>
            <person name="Mondo S."/>
            <person name="Pangilinan J."/>
            <person name="Riley R."/>
            <person name="LaButti K."/>
            <person name="Andreopoulos B."/>
            <person name="Lipzen A."/>
            <person name="Chen C."/>
            <person name="Yan M."/>
            <person name="Daum C."/>
            <person name="Ng V."/>
            <person name="Clum A."/>
            <person name="Steindorff A."/>
            <person name="Ohm R.A."/>
            <person name="Martin F."/>
            <person name="Silar P."/>
            <person name="Natvig D.O."/>
            <person name="Lalanne C."/>
            <person name="Gautier V."/>
            <person name="Ament-Velasquez S.L."/>
            <person name="Kruys A."/>
            <person name="Hutchinson M.I."/>
            <person name="Powell A.J."/>
            <person name="Barry K."/>
            <person name="Miller A.N."/>
            <person name="Grigoriev I.V."/>
            <person name="Debuchy R."/>
            <person name="Gladieux P."/>
            <person name="Hiltunen Thoren M."/>
            <person name="Johannesson H."/>
        </authorList>
    </citation>
    <scope>NUCLEOTIDE SEQUENCE</scope>
    <source>
        <strain evidence="1">CBS 314.62</strain>
    </source>
</reference>
<dbReference type="AlphaFoldDB" id="A0AAE1CD24"/>